<evidence type="ECO:0000256" key="1">
    <source>
        <dbReference type="SAM" id="MobiDB-lite"/>
    </source>
</evidence>
<evidence type="ECO:0000256" key="2">
    <source>
        <dbReference type="SAM" id="Phobius"/>
    </source>
</evidence>
<organism evidence="3 4">
    <name type="scientific">Pedococcus aerophilus</name>
    <dbReference type="NCBI Taxonomy" id="436356"/>
    <lineage>
        <taxon>Bacteria</taxon>
        <taxon>Bacillati</taxon>
        <taxon>Actinomycetota</taxon>
        <taxon>Actinomycetes</taxon>
        <taxon>Micrococcales</taxon>
        <taxon>Intrasporangiaceae</taxon>
        <taxon>Pedococcus</taxon>
    </lineage>
</organism>
<reference evidence="4" key="1">
    <citation type="journal article" date="2019" name="Int. J. Syst. Evol. Microbiol.">
        <title>The Global Catalogue of Microorganisms (GCM) 10K type strain sequencing project: providing services to taxonomists for standard genome sequencing and annotation.</title>
        <authorList>
            <consortium name="The Broad Institute Genomics Platform"/>
            <consortium name="The Broad Institute Genome Sequencing Center for Infectious Disease"/>
            <person name="Wu L."/>
            <person name="Ma J."/>
        </authorList>
    </citation>
    <scope>NUCLEOTIDE SEQUENCE [LARGE SCALE GENOMIC DNA]</scope>
    <source>
        <strain evidence="4">JCM 16378</strain>
    </source>
</reference>
<gene>
    <name evidence="3" type="ORF">GCM10009867_21700</name>
</gene>
<dbReference type="Proteomes" id="UP001501326">
    <property type="component" value="Unassembled WGS sequence"/>
</dbReference>
<proteinExistence type="predicted"/>
<feature type="compositionally biased region" description="Basic and acidic residues" evidence="1">
    <location>
        <begin position="230"/>
        <end position="244"/>
    </location>
</feature>
<keyword evidence="2" id="KW-0472">Membrane</keyword>
<dbReference type="EMBL" id="BAAARN010000001">
    <property type="protein sequence ID" value="GAA2736631.1"/>
    <property type="molecule type" value="Genomic_DNA"/>
</dbReference>
<feature type="compositionally biased region" description="Gly residues" evidence="1">
    <location>
        <begin position="219"/>
        <end position="229"/>
    </location>
</feature>
<keyword evidence="2" id="KW-1133">Transmembrane helix</keyword>
<keyword evidence="4" id="KW-1185">Reference proteome</keyword>
<evidence type="ECO:0000313" key="3">
    <source>
        <dbReference type="EMBL" id="GAA2736631.1"/>
    </source>
</evidence>
<dbReference type="RefSeq" id="WP_344193035.1">
    <property type="nucleotide sequence ID" value="NZ_BAAARN010000001.1"/>
</dbReference>
<feature type="region of interest" description="Disordered" evidence="1">
    <location>
        <begin position="212"/>
        <end position="331"/>
    </location>
</feature>
<dbReference type="InterPro" id="IPR036249">
    <property type="entry name" value="Thioredoxin-like_sf"/>
</dbReference>
<keyword evidence="2" id="KW-0812">Transmembrane</keyword>
<dbReference type="SUPFAM" id="SSF52833">
    <property type="entry name" value="Thioredoxin-like"/>
    <property type="match status" value="1"/>
</dbReference>
<feature type="transmembrane region" description="Helical" evidence="2">
    <location>
        <begin position="6"/>
        <end position="23"/>
    </location>
</feature>
<comment type="caution">
    <text evidence="3">The sequence shown here is derived from an EMBL/GenBank/DDBJ whole genome shotgun (WGS) entry which is preliminary data.</text>
</comment>
<protein>
    <recommendedName>
        <fullName evidence="5">Thioredoxin domain-containing protein</fullName>
    </recommendedName>
</protein>
<evidence type="ECO:0008006" key="5">
    <source>
        <dbReference type="Google" id="ProtNLM"/>
    </source>
</evidence>
<sequence>MLAVVIAEGVAVVLLGILVLGLLRSHALILKALHELGAGLELEKDAGTGVTTATTGGKPGPVPVELETGVVPATRQDSTTAHDIVGTDLERASVDLAVTTPGQRTLLAFLTSGCSVCQTFWDEFQHEVDVPGDGDLRVIAKGPEEESIPSLRSLAGELPVIQSTSAWVDYDIPGSPYFVYVEGGRVTGEGSATTWPQVRDLMAQGVADSKDARAAAGRTGPGALVGEGLGRGERDSLPRMDGELRAAGIAPGHPSLYESPDPDEITLDEHVGHEHVGHEHAGHDHSHDHGGHDHGDHAGHDHHEHDHTHDHSGHAHDHHSHEHAATGRHEH</sequence>
<name>A0ABP6H5P7_9MICO</name>
<accession>A0ABP6H5P7</accession>
<feature type="compositionally biased region" description="Basic and acidic residues" evidence="1">
    <location>
        <begin position="267"/>
        <end position="331"/>
    </location>
</feature>
<evidence type="ECO:0000313" key="4">
    <source>
        <dbReference type="Proteomes" id="UP001501326"/>
    </source>
</evidence>